<evidence type="ECO:0000313" key="6">
    <source>
        <dbReference type="Proteomes" id="UP001057991"/>
    </source>
</evidence>
<name>A0A9Q9HAN0_9RHOB</name>
<feature type="chain" id="PRO_5040235318" evidence="3">
    <location>
        <begin position="20"/>
        <end position="548"/>
    </location>
</feature>
<dbReference type="PANTHER" id="PTHR31005">
    <property type="entry name" value="DUF4139 DOMAIN-CONTAINING PROTEIN"/>
    <property type="match status" value="1"/>
</dbReference>
<dbReference type="InterPro" id="IPR011935">
    <property type="entry name" value="CHP02231"/>
</dbReference>
<gene>
    <name evidence="5" type="ORF">K3X48_11660</name>
</gene>
<keyword evidence="1" id="KW-0175">Coiled coil</keyword>
<dbReference type="AlphaFoldDB" id="A0A9Q9HAN0"/>
<evidence type="ECO:0000256" key="3">
    <source>
        <dbReference type="SAM" id="SignalP"/>
    </source>
</evidence>
<evidence type="ECO:0000256" key="2">
    <source>
        <dbReference type="SAM" id="MobiDB-lite"/>
    </source>
</evidence>
<reference evidence="5" key="1">
    <citation type="submission" date="2021-08" db="EMBL/GenBank/DDBJ databases">
        <authorList>
            <person name="Nwanade C."/>
            <person name="Wang M."/>
            <person name="Masoudi A."/>
            <person name="Yu Z."/>
            <person name="Liu J."/>
        </authorList>
    </citation>
    <scope>NUCLEOTIDE SEQUENCE</scope>
    <source>
        <strain evidence="5">S056</strain>
    </source>
</reference>
<evidence type="ECO:0000256" key="1">
    <source>
        <dbReference type="SAM" id="Coils"/>
    </source>
</evidence>
<dbReference type="NCBIfam" id="TIGR02231">
    <property type="entry name" value="mucoidy inhibitor MuiA family protein"/>
    <property type="match status" value="1"/>
</dbReference>
<dbReference type="EMBL" id="CP080776">
    <property type="protein sequence ID" value="UWP94857.1"/>
    <property type="molecule type" value="Genomic_DNA"/>
</dbReference>
<protein>
    <submittedName>
        <fullName evidence="5">Mucoidy inhibitor MuiA family protein</fullName>
    </submittedName>
</protein>
<dbReference type="RefSeq" id="WP_259805782.1">
    <property type="nucleotide sequence ID" value="NZ_CP080776.1"/>
</dbReference>
<evidence type="ECO:0000259" key="4">
    <source>
        <dbReference type="Pfam" id="PF13598"/>
    </source>
</evidence>
<feature type="signal peptide" evidence="3">
    <location>
        <begin position="1"/>
        <end position="19"/>
    </location>
</feature>
<feature type="coiled-coil region" evidence="1">
    <location>
        <begin position="165"/>
        <end position="199"/>
    </location>
</feature>
<evidence type="ECO:0000313" key="5">
    <source>
        <dbReference type="EMBL" id="UWP94857.1"/>
    </source>
</evidence>
<feature type="region of interest" description="Disordered" evidence="2">
    <location>
        <begin position="280"/>
        <end position="313"/>
    </location>
</feature>
<sequence>MRRALLLSALTTLPLPLWADDFYSSAPVVSAILYPEGVTQTHRITVDLPAGQHRLFLPAAPFENTEGAPTVTLVGGDAHLGPVTILFDVPTMDPGLLTPAQAKAKTAVETAEDALVSAQDNVSGIADSIASLKNELAFLESISAPDDTISVEELKAIAALVGSQTQDVRSRMATQQAKLREAKDRQAELEKALTAARKAYDRLSPPDDTGRLAMLPVELATPQLVEIETTSVEYGGGWAPNYDLKLAEPAQDSLTITRFVWLDAPQDAVWDQIDVTLSTQRPSMQVAPSEPRDKRAHIRQPRPEPMASTRSLKSADMAMEAPIIEPELVVMDEARAFSIDTGGVAVTYHYPGKVSASGGDVPILELGSLTLPVTPEIYAVPRRDDTAFLVAQLINDTKEPLLGGTARIYRGDSLVAHTQMPFLAAGDDATLPFGPIEGIRLEHVVADNETGDRGIITTTNTREQDTLFRVTNLTDKTHEVKTFYPLTYSEQEDLEVKVTATPRPDESNHDDKRGLSVWNLSLAPGEEAEVTINTRLSWPDGWMLNWRP</sequence>
<proteinExistence type="predicted"/>
<dbReference type="InterPro" id="IPR037291">
    <property type="entry name" value="DUF4139"/>
</dbReference>
<feature type="domain" description="DUF4139" evidence="4">
    <location>
        <begin position="236"/>
        <end position="539"/>
    </location>
</feature>
<keyword evidence="3" id="KW-0732">Signal</keyword>
<dbReference type="PANTHER" id="PTHR31005:SF8">
    <property type="entry name" value="DUF4139 DOMAIN-CONTAINING PROTEIN"/>
    <property type="match status" value="1"/>
</dbReference>
<dbReference type="Proteomes" id="UP001057991">
    <property type="component" value="Chromosome"/>
</dbReference>
<organism evidence="5 6">
    <name type="scientific">Aliiroseovarius crassostreae</name>
    <dbReference type="NCBI Taxonomy" id="154981"/>
    <lineage>
        <taxon>Bacteria</taxon>
        <taxon>Pseudomonadati</taxon>
        <taxon>Pseudomonadota</taxon>
        <taxon>Alphaproteobacteria</taxon>
        <taxon>Rhodobacterales</taxon>
        <taxon>Paracoccaceae</taxon>
        <taxon>Aliiroseovarius</taxon>
    </lineage>
</organism>
<accession>A0A9Q9HAN0</accession>
<dbReference type="Pfam" id="PF13598">
    <property type="entry name" value="DUF4139"/>
    <property type="match status" value="1"/>
</dbReference>